<evidence type="ECO:0000256" key="4">
    <source>
        <dbReference type="ARBA" id="ARBA00022679"/>
    </source>
</evidence>
<dbReference type="EC" id="2.7.7.101" evidence="13"/>
<dbReference type="InterPro" id="IPR006171">
    <property type="entry name" value="TOPRIM_dom"/>
</dbReference>
<evidence type="ECO:0000256" key="1">
    <source>
        <dbReference type="ARBA" id="ARBA00001947"/>
    </source>
</evidence>
<dbReference type="InterPro" id="IPR034151">
    <property type="entry name" value="TOPRIM_DnaG_bac"/>
</dbReference>
<dbReference type="InterPro" id="IPR013264">
    <property type="entry name" value="DNAG_N"/>
</dbReference>
<dbReference type="InterPro" id="IPR030846">
    <property type="entry name" value="DnaG_bac"/>
</dbReference>
<reference evidence="16 17" key="1">
    <citation type="journal article" date="2015" name="Int. J. Syst. Evol. Microbiol.">
        <title>Roseomonas oryzae sp. nov., isolated from paddy rhizosphere soil.</title>
        <authorList>
            <person name="Ramaprasad E.V."/>
            <person name="Sasikala Ch."/>
            <person name="Ramana Ch.V."/>
        </authorList>
    </citation>
    <scope>NUCLEOTIDE SEQUENCE [LARGE SCALE GENOMIC DNA]</scope>
    <source>
        <strain evidence="16 17">KCTC 42542</strain>
    </source>
</reference>
<keyword evidence="7" id="KW-0479">Metal-binding</keyword>
<keyword evidence="3 13" id="KW-0639">Primosome</keyword>
<dbReference type="SUPFAM" id="SSF56731">
    <property type="entry name" value="DNA primase core"/>
    <property type="match status" value="1"/>
</dbReference>
<dbReference type="InterPro" id="IPR006295">
    <property type="entry name" value="DNA_primase_DnaG"/>
</dbReference>
<dbReference type="Gene3D" id="3.90.580.10">
    <property type="entry name" value="Zinc finger, CHC2-type domain"/>
    <property type="match status" value="1"/>
</dbReference>
<feature type="region of interest" description="Disordered" evidence="14">
    <location>
        <begin position="420"/>
        <end position="456"/>
    </location>
</feature>
<evidence type="ECO:0000313" key="17">
    <source>
        <dbReference type="Proteomes" id="UP000322110"/>
    </source>
</evidence>
<dbReference type="GO" id="GO:0000428">
    <property type="term" value="C:DNA-directed RNA polymerase complex"/>
    <property type="evidence" value="ECO:0007669"/>
    <property type="project" value="UniProtKB-KW"/>
</dbReference>
<comment type="cofactor">
    <cofactor evidence="1">
        <name>Zn(2+)</name>
        <dbReference type="ChEBI" id="CHEBI:29105"/>
    </cofactor>
</comment>
<proteinExistence type="inferred from homology"/>
<dbReference type="SUPFAM" id="SSF57783">
    <property type="entry name" value="Zinc beta-ribbon"/>
    <property type="match status" value="1"/>
</dbReference>
<keyword evidence="5 13" id="KW-0548">Nucleotidyltransferase</keyword>
<comment type="catalytic activity">
    <reaction evidence="13">
        <text>ssDNA + n NTP = ssDNA/pppN(pN)n-1 hybrid + (n-1) diphosphate.</text>
        <dbReference type="EC" id="2.7.7.101"/>
    </reaction>
</comment>
<keyword evidence="2 13" id="KW-0240">DNA-directed RNA polymerase</keyword>
<dbReference type="OrthoDB" id="9803773at2"/>
<evidence type="ECO:0000256" key="8">
    <source>
        <dbReference type="ARBA" id="ARBA00022771"/>
    </source>
</evidence>
<comment type="caution">
    <text evidence="16">The sequence shown here is derived from an EMBL/GenBank/DDBJ whole genome shotgun (WGS) entry which is preliminary data.</text>
</comment>
<comment type="subunit">
    <text evidence="13">Monomer. Interacts with DnaB.</text>
</comment>
<evidence type="ECO:0000256" key="12">
    <source>
        <dbReference type="ARBA" id="ARBA00023163"/>
    </source>
</evidence>
<accession>A0A5B2TJR9</accession>
<dbReference type="InterPro" id="IPR036977">
    <property type="entry name" value="DNA_primase_Znf_CHC2"/>
</dbReference>
<evidence type="ECO:0000256" key="3">
    <source>
        <dbReference type="ARBA" id="ARBA00022515"/>
    </source>
</evidence>
<dbReference type="RefSeq" id="WP_149810661.1">
    <property type="nucleotide sequence ID" value="NZ_VUKA01000001.1"/>
</dbReference>
<evidence type="ECO:0000256" key="9">
    <source>
        <dbReference type="ARBA" id="ARBA00022833"/>
    </source>
</evidence>
<keyword evidence="8" id="KW-0863">Zinc-finger</keyword>
<name>A0A5B2TJR9_9PROT</name>
<keyword evidence="9" id="KW-0862">Zinc</keyword>
<gene>
    <name evidence="13" type="primary">dnaG</name>
    <name evidence="16" type="ORF">F0Q34_03130</name>
</gene>
<dbReference type="NCBIfam" id="TIGR01391">
    <property type="entry name" value="dnaG"/>
    <property type="match status" value="1"/>
</dbReference>
<evidence type="ECO:0000313" key="16">
    <source>
        <dbReference type="EMBL" id="KAA2214706.1"/>
    </source>
</evidence>
<dbReference type="CDD" id="cd03364">
    <property type="entry name" value="TOPRIM_DnaG_primases"/>
    <property type="match status" value="1"/>
</dbReference>
<keyword evidence="10" id="KW-0460">Magnesium</keyword>
<evidence type="ECO:0000256" key="5">
    <source>
        <dbReference type="ARBA" id="ARBA00022695"/>
    </source>
</evidence>
<keyword evidence="6 13" id="KW-0235">DNA replication</keyword>
<dbReference type="GO" id="GO:0005737">
    <property type="term" value="C:cytoplasm"/>
    <property type="evidence" value="ECO:0007669"/>
    <property type="project" value="TreeGrafter"/>
</dbReference>
<keyword evidence="17" id="KW-1185">Reference proteome</keyword>
<dbReference type="GO" id="GO:1990077">
    <property type="term" value="C:primosome complex"/>
    <property type="evidence" value="ECO:0007669"/>
    <property type="project" value="UniProtKB-KW"/>
</dbReference>
<sequence>MSLPPNFLEELRLRTPLAALIGRSTKLTRAGRQWKGCCPFHGEKSPSFYVYDDHYHCFGCGAHGDAIAFVMQNQGATFPEAVERLAAEAGLEVPKATPQQARREAKARDLHGVLQAAAEAFQRRLRLPEGRPALDYLLRRGLSEETIRKFGLGWSGGGRGALAADLKGQGIEIRQLCEAGLMREGEGDQPPADLFFNRVMFPIRDRRGRIISFGGRILGDGQPKYVNGPETELFSKRRSLYGLDLAREAAFKGAPVVVAEGYMDVIALHQAGFGAAVAPLGTALTEDQLAELWRLTPEPLLCFDGDAAGMRAAARTAELALALLSPERRLGFVTLPKGDDPDTLIKGGGPRAFQAVLDAAQPLSGVLYDMVASRFPGATPESRAALRHALEEAAGKISDKFLAGEYRRALLDRFFASTRRPAPQPWTGGGRGERGGRGRTPIPAFTPPRPSIDPDQVRGEQARCLLAITAAHPWLLAEIEEALGQLDLPAGLPDRLRQCLLAWHAEAPALEAAALSDHLRKTEPEGWEWLRRFPRMLPAAVAPDALPKLVAEQWWYFFGRFRGEAALLAERQEAERDFAASGDPAAQTRLIRLNELLAAQRRGEIEEEAFGDAAGDPH</sequence>
<dbReference type="Gene3D" id="3.90.980.10">
    <property type="entry name" value="DNA primase, catalytic core, N-terminal domain"/>
    <property type="match status" value="1"/>
</dbReference>
<organism evidence="16 17">
    <name type="scientific">Teichococcus oryzae</name>
    <dbReference type="NCBI Taxonomy" id="1608942"/>
    <lineage>
        <taxon>Bacteria</taxon>
        <taxon>Pseudomonadati</taxon>
        <taxon>Pseudomonadota</taxon>
        <taxon>Alphaproteobacteria</taxon>
        <taxon>Acetobacterales</taxon>
        <taxon>Roseomonadaceae</taxon>
        <taxon>Roseomonas</taxon>
    </lineage>
</organism>
<evidence type="ECO:0000256" key="11">
    <source>
        <dbReference type="ARBA" id="ARBA00023125"/>
    </source>
</evidence>
<dbReference type="Pfam" id="PF01807">
    <property type="entry name" value="Zn_ribbon_DnaG"/>
    <property type="match status" value="1"/>
</dbReference>
<dbReference type="Gene3D" id="3.40.1360.10">
    <property type="match status" value="1"/>
</dbReference>
<dbReference type="GO" id="GO:0008270">
    <property type="term" value="F:zinc ion binding"/>
    <property type="evidence" value="ECO:0007669"/>
    <property type="project" value="UniProtKB-KW"/>
</dbReference>
<dbReference type="FunFam" id="3.90.580.10:FF:000001">
    <property type="entry name" value="DNA primase"/>
    <property type="match status" value="1"/>
</dbReference>
<dbReference type="Pfam" id="PF13662">
    <property type="entry name" value="Toprim_4"/>
    <property type="match status" value="1"/>
</dbReference>
<evidence type="ECO:0000256" key="14">
    <source>
        <dbReference type="SAM" id="MobiDB-lite"/>
    </source>
</evidence>
<dbReference type="PROSITE" id="PS50880">
    <property type="entry name" value="TOPRIM"/>
    <property type="match status" value="1"/>
</dbReference>
<protein>
    <recommendedName>
        <fullName evidence="13">DNA primase</fullName>
        <ecNumber evidence="13">2.7.7.101</ecNumber>
    </recommendedName>
</protein>
<feature type="domain" description="Toprim" evidence="15">
    <location>
        <begin position="254"/>
        <end position="336"/>
    </location>
</feature>
<comment type="similarity">
    <text evidence="13">Belongs to the DnaG primase family.</text>
</comment>
<keyword evidence="11 13" id="KW-0238">DNA-binding</keyword>
<evidence type="ECO:0000256" key="10">
    <source>
        <dbReference type="ARBA" id="ARBA00022842"/>
    </source>
</evidence>
<keyword evidence="12 13" id="KW-0804">Transcription</keyword>
<dbReference type="Pfam" id="PF08275">
    <property type="entry name" value="DNAG_N"/>
    <property type="match status" value="1"/>
</dbReference>
<evidence type="ECO:0000256" key="2">
    <source>
        <dbReference type="ARBA" id="ARBA00022478"/>
    </source>
</evidence>
<dbReference type="PANTHER" id="PTHR30313:SF2">
    <property type="entry name" value="DNA PRIMASE"/>
    <property type="match status" value="1"/>
</dbReference>
<dbReference type="GO" id="GO:0003677">
    <property type="term" value="F:DNA binding"/>
    <property type="evidence" value="ECO:0007669"/>
    <property type="project" value="UniProtKB-KW"/>
</dbReference>
<evidence type="ECO:0000256" key="13">
    <source>
        <dbReference type="HAMAP-Rule" id="MF_00974"/>
    </source>
</evidence>
<evidence type="ECO:0000256" key="7">
    <source>
        <dbReference type="ARBA" id="ARBA00022723"/>
    </source>
</evidence>
<dbReference type="InterPro" id="IPR050219">
    <property type="entry name" value="DnaG_primase"/>
</dbReference>
<dbReference type="PANTHER" id="PTHR30313">
    <property type="entry name" value="DNA PRIMASE"/>
    <property type="match status" value="1"/>
</dbReference>
<dbReference type="Proteomes" id="UP000322110">
    <property type="component" value="Unassembled WGS sequence"/>
</dbReference>
<dbReference type="EMBL" id="VUKA01000001">
    <property type="protein sequence ID" value="KAA2214706.1"/>
    <property type="molecule type" value="Genomic_DNA"/>
</dbReference>
<dbReference type="InterPro" id="IPR037068">
    <property type="entry name" value="DNA_primase_core_N_sf"/>
</dbReference>
<dbReference type="HAMAP" id="MF_00974">
    <property type="entry name" value="DNA_primase_DnaG"/>
    <property type="match status" value="1"/>
</dbReference>
<dbReference type="SMART" id="SM00493">
    <property type="entry name" value="TOPRIM"/>
    <property type="match status" value="1"/>
</dbReference>
<keyword evidence="4 13" id="KW-0808">Transferase</keyword>
<dbReference type="SMART" id="SM00400">
    <property type="entry name" value="ZnF_CHCC"/>
    <property type="match status" value="1"/>
</dbReference>
<dbReference type="GO" id="GO:0006269">
    <property type="term" value="P:DNA replication, synthesis of primer"/>
    <property type="evidence" value="ECO:0007669"/>
    <property type="project" value="UniProtKB-UniRule"/>
</dbReference>
<evidence type="ECO:0000259" key="15">
    <source>
        <dbReference type="PROSITE" id="PS50880"/>
    </source>
</evidence>
<dbReference type="AlphaFoldDB" id="A0A5B2TJR9"/>
<dbReference type="GO" id="GO:0003899">
    <property type="term" value="F:DNA-directed RNA polymerase activity"/>
    <property type="evidence" value="ECO:0007669"/>
    <property type="project" value="UniProtKB-UniRule"/>
</dbReference>
<evidence type="ECO:0000256" key="6">
    <source>
        <dbReference type="ARBA" id="ARBA00022705"/>
    </source>
</evidence>
<dbReference type="FunFam" id="3.40.1360.10:FF:000002">
    <property type="entry name" value="DNA primase"/>
    <property type="match status" value="1"/>
</dbReference>
<comment type="function">
    <text evidence="13">RNA polymerase that catalyzes the synthesis of short RNA molecules used as primers for DNA polymerase during DNA replication.</text>
</comment>
<comment type="caution">
    <text evidence="13">Lacks conserved residue(s) required for the propagation of feature annotation.</text>
</comment>
<dbReference type="InterPro" id="IPR002694">
    <property type="entry name" value="Znf_CHC2"/>
</dbReference>